<organism evidence="3 4">
    <name type="scientific">Gossypium arboreum</name>
    <name type="common">Tree cotton</name>
    <name type="synonym">Gossypium nanking</name>
    <dbReference type="NCBI Taxonomy" id="29729"/>
    <lineage>
        <taxon>Eukaryota</taxon>
        <taxon>Viridiplantae</taxon>
        <taxon>Streptophyta</taxon>
        <taxon>Embryophyta</taxon>
        <taxon>Tracheophyta</taxon>
        <taxon>Spermatophyta</taxon>
        <taxon>Magnoliopsida</taxon>
        <taxon>eudicotyledons</taxon>
        <taxon>Gunneridae</taxon>
        <taxon>Pentapetalae</taxon>
        <taxon>rosids</taxon>
        <taxon>malvids</taxon>
        <taxon>Malvales</taxon>
        <taxon>Malvaceae</taxon>
        <taxon>Malvoideae</taxon>
        <taxon>Gossypium</taxon>
    </lineage>
</organism>
<reference evidence="3 4" key="1">
    <citation type="submission" date="2023-03" db="EMBL/GenBank/DDBJ databases">
        <title>WGS of Gossypium arboreum.</title>
        <authorList>
            <person name="Yu D."/>
        </authorList>
    </citation>
    <scope>NUCLEOTIDE SEQUENCE [LARGE SCALE GENOMIC DNA]</scope>
    <source>
        <tissue evidence="3">Leaf</tissue>
    </source>
</reference>
<feature type="region of interest" description="Disordered" evidence="1">
    <location>
        <begin position="472"/>
        <end position="522"/>
    </location>
</feature>
<name>A0ABR0N664_GOSAR</name>
<dbReference type="Proteomes" id="UP001358586">
    <property type="component" value="Chromosome 11"/>
</dbReference>
<evidence type="ECO:0000313" key="4">
    <source>
        <dbReference type="Proteomes" id="UP001358586"/>
    </source>
</evidence>
<sequence>MLNKRSKERFQPDERVIPFLELAGFGSAALIRTFELRYDLISALVKRWRLETHTFHLPCGECTITLEDVAVQLGLPIDGNVVTGVSLISRPARLCYELLRRSSSEGKFATLRFSWLKVNFEHLPNTATELEVMQAARGYIMHLIGGVLVPDSHGSEVSLMYLPLLSNLHNTRSYSWGSAVLATLYRELCRMIDPSAMDIGGCLILLQSWALYRMPFLASINHQPYIFPLVNRWSTNPGIGRSYTVSIYRLMIENHSGEGAVEWYHGDRVLRQFGCVQYIPTQPVRLPRKLHGMTRRGMHWADWGDVHEEYVTMWNNRFGRIPPMDHCLDLRPSTQHLQWYYEKGKPFLFGGRSMVVPPHTTQIGQYFLDPHHAPTPEPEPEPEPEAVPDPERRPEPELHSGTSSYHPDLGADDYFPSSSAQEYYSDFDIFSPLPHLYSTPPGSYPPPFSTPPGSSSSVAFETFSTPLHMDEENVDRRSRPQRGMGGCRVGGGGAGTHGGLQGSRAPAAGANGRASGSGSTRF</sequence>
<feature type="region of interest" description="Disordered" evidence="1">
    <location>
        <begin position="365"/>
        <end position="412"/>
    </location>
</feature>
<dbReference type="InterPro" id="IPR044824">
    <property type="entry name" value="MAIN-like"/>
</dbReference>
<protein>
    <recommendedName>
        <fullName evidence="2">Aminotransferase-like plant mobile domain-containing protein</fullName>
    </recommendedName>
</protein>
<feature type="compositionally biased region" description="Basic and acidic residues" evidence="1">
    <location>
        <begin position="389"/>
        <end position="398"/>
    </location>
</feature>
<feature type="compositionally biased region" description="Acidic residues" evidence="1">
    <location>
        <begin position="378"/>
        <end position="388"/>
    </location>
</feature>
<dbReference type="Pfam" id="PF10536">
    <property type="entry name" value="PMD"/>
    <property type="match status" value="1"/>
</dbReference>
<dbReference type="InterPro" id="IPR019557">
    <property type="entry name" value="AminoTfrase-like_pln_mobile"/>
</dbReference>
<evidence type="ECO:0000313" key="3">
    <source>
        <dbReference type="EMBL" id="KAK5786083.1"/>
    </source>
</evidence>
<evidence type="ECO:0000256" key="1">
    <source>
        <dbReference type="SAM" id="MobiDB-lite"/>
    </source>
</evidence>
<evidence type="ECO:0000259" key="2">
    <source>
        <dbReference type="Pfam" id="PF10536"/>
    </source>
</evidence>
<proteinExistence type="predicted"/>
<feature type="compositionally biased region" description="Gly residues" evidence="1">
    <location>
        <begin position="483"/>
        <end position="501"/>
    </location>
</feature>
<feature type="domain" description="Aminotransferase-like plant mobile" evidence="2">
    <location>
        <begin position="24"/>
        <end position="254"/>
    </location>
</feature>
<keyword evidence="4" id="KW-1185">Reference proteome</keyword>
<dbReference type="EMBL" id="JARKNE010000011">
    <property type="protein sequence ID" value="KAK5786083.1"/>
    <property type="molecule type" value="Genomic_DNA"/>
</dbReference>
<gene>
    <name evidence="3" type="ORF">PVK06_040710</name>
</gene>
<dbReference type="PANTHER" id="PTHR46033">
    <property type="entry name" value="PROTEIN MAIN-LIKE 2"/>
    <property type="match status" value="1"/>
</dbReference>
<accession>A0ABR0N664</accession>
<comment type="caution">
    <text evidence="3">The sequence shown here is derived from an EMBL/GenBank/DDBJ whole genome shotgun (WGS) entry which is preliminary data.</text>
</comment>
<dbReference type="PANTHER" id="PTHR46033:SF8">
    <property type="entry name" value="PROTEIN MAINTENANCE OF MERISTEMS-LIKE"/>
    <property type="match status" value="1"/>
</dbReference>
<feature type="compositionally biased region" description="Low complexity" evidence="1">
    <location>
        <begin position="502"/>
        <end position="522"/>
    </location>
</feature>